<proteinExistence type="predicted"/>
<dbReference type="EMBL" id="CADEBC010000519">
    <property type="protein sequence ID" value="CAB3243475.1"/>
    <property type="molecule type" value="Genomic_DNA"/>
</dbReference>
<evidence type="ECO:0000313" key="3">
    <source>
        <dbReference type="Proteomes" id="UP000494106"/>
    </source>
</evidence>
<dbReference type="OrthoDB" id="7309848at2759"/>
<evidence type="ECO:0000313" key="2">
    <source>
        <dbReference type="EMBL" id="CAB3243475.1"/>
    </source>
</evidence>
<name>A0A8S1A8W7_ARCPL</name>
<dbReference type="Proteomes" id="UP000494106">
    <property type="component" value="Unassembled WGS sequence"/>
</dbReference>
<organism evidence="1 4">
    <name type="scientific">Arctia plantaginis</name>
    <name type="common">Wood tiger moth</name>
    <name type="synonym">Phalaena plantaginis</name>
    <dbReference type="NCBI Taxonomy" id="874455"/>
    <lineage>
        <taxon>Eukaryota</taxon>
        <taxon>Metazoa</taxon>
        <taxon>Ecdysozoa</taxon>
        <taxon>Arthropoda</taxon>
        <taxon>Hexapoda</taxon>
        <taxon>Insecta</taxon>
        <taxon>Pterygota</taxon>
        <taxon>Neoptera</taxon>
        <taxon>Endopterygota</taxon>
        <taxon>Lepidoptera</taxon>
        <taxon>Glossata</taxon>
        <taxon>Ditrysia</taxon>
        <taxon>Noctuoidea</taxon>
        <taxon>Erebidae</taxon>
        <taxon>Arctiinae</taxon>
        <taxon>Arctia</taxon>
    </lineage>
</organism>
<evidence type="ECO:0000313" key="4">
    <source>
        <dbReference type="Proteomes" id="UP000494256"/>
    </source>
</evidence>
<dbReference type="AlphaFoldDB" id="A0A8S1A8W7"/>
<protein>
    <submittedName>
        <fullName evidence="1">Uncharacterized protein</fullName>
    </submittedName>
</protein>
<comment type="caution">
    <text evidence="1">The sequence shown here is derived from an EMBL/GenBank/DDBJ whole genome shotgun (WGS) entry which is preliminary data.</text>
</comment>
<keyword evidence="3" id="KW-1185">Reference proteome</keyword>
<dbReference type="EMBL" id="CADEBD010000314">
    <property type="protein sequence ID" value="CAB3242903.1"/>
    <property type="molecule type" value="Genomic_DNA"/>
</dbReference>
<accession>A0A8S1A8W7</accession>
<sequence length="68" mass="8128">MCLSLKQLEWADVYRRLTGAEKESVKEKKIQKFPSRERNYAVKRRNNNNMRSHVNCESCARVAEKENR</sequence>
<evidence type="ECO:0000313" key="1">
    <source>
        <dbReference type="EMBL" id="CAB3242903.1"/>
    </source>
</evidence>
<gene>
    <name evidence="1" type="ORF">APLA_LOCUS10139</name>
    <name evidence="2" type="ORF">APLA_LOCUS9504</name>
</gene>
<dbReference type="Proteomes" id="UP000494256">
    <property type="component" value="Unassembled WGS sequence"/>
</dbReference>
<reference evidence="3 4" key="1">
    <citation type="submission" date="2020-04" db="EMBL/GenBank/DDBJ databases">
        <authorList>
            <person name="Wallbank WR R."/>
            <person name="Pardo Diaz C."/>
            <person name="Kozak K."/>
            <person name="Martin S."/>
            <person name="Jiggins C."/>
            <person name="Moest M."/>
            <person name="Warren A I."/>
            <person name="Byers J.R.P. K."/>
            <person name="Montejo-Kovacevich G."/>
            <person name="Yen C E."/>
        </authorList>
    </citation>
    <scope>NUCLEOTIDE SEQUENCE [LARGE SCALE GENOMIC DNA]</scope>
</reference>